<proteinExistence type="inferred from homology"/>
<dbReference type="OrthoDB" id="9813612at2"/>
<feature type="modified residue" description="N6-(pyridoxal phosphate)lysine" evidence="9">
    <location>
        <position position="230"/>
    </location>
</feature>
<dbReference type="GO" id="GO:0030170">
    <property type="term" value="F:pyridoxal phosphate binding"/>
    <property type="evidence" value="ECO:0007669"/>
    <property type="project" value="InterPro"/>
</dbReference>
<dbReference type="Gene3D" id="3.40.640.10">
    <property type="entry name" value="Type I PLP-dependent aspartate aminotransferase-like (Major domain)"/>
    <property type="match status" value="1"/>
</dbReference>
<dbReference type="RefSeq" id="WP_106765730.1">
    <property type="nucleotide sequence ID" value="NZ_PXNP01000111.1"/>
</dbReference>
<protein>
    <recommendedName>
        <fullName evidence="9">Histidinol-phosphate aminotransferase</fullName>
        <ecNumber evidence="9">2.6.1.9</ecNumber>
    </recommendedName>
    <alternativeName>
        <fullName evidence="9">Imidazole acetol-phosphate transaminase</fullName>
    </alternativeName>
</protein>
<dbReference type="PROSITE" id="PS00599">
    <property type="entry name" value="AA_TRANSFER_CLASS_2"/>
    <property type="match status" value="1"/>
</dbReference>
<keyword evidence="9" id="KW-0368">Histidine biosynthesis</keyword>
<dbReference type="InterPro" id="IPR004839">
    <property type="entry name" value="Aminotransferase_I/II_large"/>
</dbReference>
<name>A0A2T1K3C1_9GAMM</name>
<dbReference type="InterPro" id="IPR015422">
    <property type="entry name" value="PyrdxlP-dep_Trfase_small"/>
</dbReference>
<comment type="caution">
    <text evidence="11">The sequence shown here is derived from an EMBL/GenBank/DDBJ whole genome shotgun (WGS) entry which is preliminary data.</text>
</comment>
<evidence type="ECO:0000256" key="7">
    <source>
        <dbReference type="ARBA" id="ARBA00022898"/>
    </source>
</evidence>
<evidence type="ECO:0000256" key="2">
    <source>
        <dbReference type="ARBA" id="ARBA00005011"/>
    </source>
</evidence>
<evidence type="ECO:0000256" key="8">
    <source>
        <dbReference type="ARBA" id="ARBA00047481"/>
    </source>
</evidence>
<evidence type="ECO:0000256" key="6">
    <source>
        <dbReference type="ARBA" id="ARBA00022679"/>
    </source>
</evidence>
<dbReference type="GO" id="GO:0000105">
    <property type="term" value="P:L-histidine biosynthetic process"/>
    <property type="evidence" value="ECO:0007669"/>
    <property type="project" value="UniProtKB-UniRule"/>
</dbReference>
<organism evidence="11 12">
    <name type="scientific">Marinobacter fuscus</name>
    <dbReference type="NCBI Taxonomy" id="2109942"/>
    <lineage>
        <taxon>Bacteria</taxon>
        <taxon>Pseudomonadati</taxon>
        <taxon>Pseudomonadota</taxon>
        <taxon>Gammaproteobacteria</taxon>
        <taxon>Pseudomonadales</taxon>
        <taxon>Marinobacteraceae</taxon>
        <taxon>Marinobacter</taxon>
    </lineage>
</organism>
<dbReference type="Gene3D" id="3.90.1150.10">
    <property type="entry name" value="Aspartate Aminotransferase, domain 1"/>
    <property type="match status" value="1"/>
</dbReference>
<keyword evidence="5 9" id="KW-0032">Aminotransferase</keyword>
<keyword evidence="12" id="KW-1185">Reference proteome</keyword>
<evidence type="ECO:0000313" key="11">
    <source>
        <dbReference type="EMBL" id="PSF04575.1"/>
    </source>
</evidence>
<dbReference type="PANTHER" id="PTHR43643">
    <property type="entry name" value="HISTIDINOL-PHOSPHATE AMINOTRANSFERASE 2"/>
    <property type="match status" value="1"/>
</dbReference>
<dbReference type="PANTHER" id="PTHR43643:SF3">
    <property type="entry name" value="HISTIDINOL-PHOSPHATE AMINOTRANSFERASE"/>
    <property type="match status" value="1"/>
</dbReference>
<comment type="pathway">
    <text evidence="2 9">Amino-acid biosynthesis; L-histidine biosynthesis; L-histidine from 5-phospho-alpha-D-ribose 1-diphosphate: step 7/9.</text>
</comment>
<comment type="similarity">
    <text evidence="3 9">Belongs to the class-II pyridoxal-phosphate-dependent aminotransferase family. Histidinol-phosphate aminotransferase subfamily.</text>
</comment>
<dbReference type="AlphaFoldDB" id="A0A2T1K3C1"/>
<reference evidence="11 12" key="1">
    <citation type="submission" date="2018-03" db="EMBL/GenBank/DDBJ databases">
        <title>Marinobacter brunus sp. nov., a marine bacterium of Gamma-proteobacteria isolated from the surface seawater of the South China Sea.</title>
        <authorList>
            <person name="Cheng H."/>
            <person name="Wu Y.-H."/>
            <person name="Xamxidin M."/>
            <person name="Xu X.-W."/>
        </authorList>
    </citation>
    <scope>NUCLEOTIDE SEQUENCE [LARGE SCALE GENOMIC DNA]</scope>
    <source>
        <strain evidence="11 12">NH169-3</strain>
    </source>
</reference>
<evidence type="ECO:0000256" key="9">
    <source>
        <dbReference type="HAMAP-Rule" id="MF_01023"/>
    </source>
</evidence>
<comment type="catalytic activity">
    <reaction evidence="8 9">
        <text>L-histidinol phosphate + 2-oxoglutarate = 3-(imidazol-4-yl)-2-oxopropyl phosphate + L-glutamate</text>
        <dbReference type="Rhea" id="RHEA:23744"/>
        <dbReference type="ChEBI" id="CHEBI:16810"/>
        <dbReference type="ChEBI" id="CHEBI:29985"/>
        <dbReference type="ChEBI" id="CHEBI:57766"/>
        <dbReference type="ChEBI" id="CHEBI:57980"/>
        <dbReference type="EC" id="2.6.1.9"/>
    </reaction>
</comment>
<evidence type="ECO:0000256" key="1">
    <source>
        <dbReference type="ARBA" id="ARBA00001933"/>
    </source>
</evidence>
<dbReference type="UniPathway" id="UPA00031">
    <property type="reaction ID" value="UER00012"/>
</dbReference>
<evidence type="ECO:0000259" key="10">
    <source>
        <dbReference type="Pfam" id="PF00155"/>
    </source>
</evidence>
<dbReference type="InterPro" id="IPR015424">
    <property type="entry name" value="PyrdxlP-dep_Trfase"/>
</dbReference>
<accession>A0A2T1K3C1</accession>
<keyword evidence="9" id="KW-0028">Amino-acid biosynthesis</keyword>
<sequence>MAVDYQSLAVKGVQALSPYQPGKPIDELARELGLNPAEIVKLASNENPLGPSDKAMAAARKALEEMCLYPDGNGFDLKQALAARFGVAMNQITLGNGSNDTLEVIARCFASEQSEVVFSQYAFAVYPIVTQAIGAKGVSVPAKDWGHDLDAMAEAVTERTRLVFVANPNNPTGTVHTAAAIEAFLDKIPANVIVVLDEAYCEYLVGDEYPDGVALLNRYPNLIVCRTFSKAWGLAALRVGYSISSPAIADILNRVRQPFNVDTVALAAATAVLEDEAYLVKAREVNAAGLRQLAEGFERMALPYIPSFGNFIAVEVGDAAQAIYQALLARGVIVRPVAGYGMPQHLRVSVGLPDENERFLAALAEALTSAGQGA</sequence>
<dbReference type="EC" id="2.6.1.9" evidence="9"/>
<evidence type="ECO:0000313" key="12">
    <source>
        <dbReference type="Proteomes" id="UP000239866"/>
    </source>
</evidence>
<dbReference type="InterPro" id="IPR001917">
    <property type="entry name" value="Aminotrans_II_pyridoxalP_BS"/>
</dbReference>
<dbReference type="NCBIfam" id="TIGR01141">
    <property type="entry name" value="hisC"/>
    <property type="match status" value="1"/>
</dbReference>
<keyword evidence="7 9" id="KW-0663">Pyridoxal phosphate</keyword>
<evidence type="ECO:0000256" key="3">
    <source>
        <dbReference type="ARBA" id="ARBA00007970"/>
    </source>
</evidence>
<feature type="domain" description="Aminotransferase class I/classII large" evidence="10">
    <location>
        <begin position="38"/>
        <end position="362"/>
    </location>
</feature>
<comment type="subunit">
    <text evidence="4 9">Homodimer.</text>
</comment>
<dbReference type="EMBL" id="PXNP01000111">
    <property type="protein sequence ID" value="PSF04575.1"/>
    <property type="molecule type" value="Genomic_DNA"/>
</dbReference>
<dbReference type="CDD" id="cd00609">
    <property type="entry name" value="AAT_like"/>
    <property type="match status" value="1"/>
</dbReference>
<dbReference type="GO" id="GO:0004400">
    <property type="term" value="F:histidinol-phosphate transaminase activity"/>
    <property type="evidence" value="ECO:0007669"/>
    <property type="project" value="UniProtKB-UniRule"/>
</dbReference>
<dbReference type="Pfam" id="PF00155">
    <property type="entry name" value="Aminotran_1_2"/>
    <property type="match status" value="1"/>
</dbReference>
<evidence type="ECO:0000256" key="4">
    <source>
        <dbReference type="ARBA" id="ARBA00011738"/>
    </source>
</evidence>
<dbReference type="InterPro" id="IPR050106">
    <property type="entry name" value="HistidinolP_aminotransfase"/>
</dbReference>
<evidence type="ECO:0000256" key="5">
    <source>
        <dbReference type="ARBA" id="ARBA00022576"/>
    </source>
</evidence>
<comment type="cofactor">
    <cofactor evidence="1 9">
        <name>pyridoxal 5'-phosphate</name>
        <dbReference type="ChEBI" id="CHEBI:597326"/>
    </cofactor>
</comment>
<gene>
    <name evidence="9" type="primary">hisC</name>
    <name evidence="11" type="ORF">C7H09_19550</name>
</gene>
<dbReference type="InterPro" id="IPR005861">
    <property type="entry name" value="HisP_aminotrans"/>
</dbReference>
<dbReference type="Proteomes" id="UP000239866">
    <property type="component" value="Unassembled WGS sequence"/>
</dbReference>
<dbReference type="HAMAP" id="MF_01023">
    <property type="entry name" value="HisC_aminotrans_2"/>
    <property type="match status" value="1"/>
</dbReference>
<dbReference type="InterPro" id="IPR015421">
    <property type="entry name" value="PyrdxlP-dep_Trfase_major"/>
</dbReference>
<dbReference type="SUPFAM" id="SSF53383">
    <property type="entry name" value="PLP-dependent transferases"/>
    <property type="match status" value="1"/>
</dbReference>
<keyword evidence="6 9" id="KW-0808">Transferase</keyword>